<name>A0A7J7KIR4_BUGNE</name>
<sequence>MYMLLIVFSFININNVSWGTRETVLTPTEQQEAADRAAKAKAMSSKRKSVIDMITSVWKGGSGEWVIYELDVVRIETCSYCDCRYSWSNFILLQVLNFVQVQRIFIHRMNI</sequence>
<dbReference type="Proteomes" id="UP000593567">
    <property type="component" value="Unassembled WGS sequence"/>
</dbReference>
<reference evidence="2" key="1">
    <citation type="submission" date="2020-06" db="EMBL/GenBank/DDBJ databases">
        <title>Draft genome of Bugula neritina, a colonial animal packing powerful symbionts and potential medicines.</title>
        <authorList>
            <person name="Rayko M."/>
        </authorList>
    </citation>
    <scope>NUCLEOTIDE SEQUENCE [LARGE SCALE GENOMIC DNA]</scope>
    <source>
        <strain evidence="2">Kwan_BN1</strain>
    </source>
</reference>
<organism evidence="2 3">
    <name type="scientific">Bugula neritina</name>
    <name type="common">Brown bryozoan</name>
    <name type="synonym">Sertularia neritina</name>
    <dbReference type="NCBI Taxonomy" id="10212"/>
    <lineage>
        <taxon>Eukaryota</taxon>
        <taxon>Metazoa</taxon>
        <taxon>Spiralia</taxon>
        <taxon>Lophotrochozoa</taxon>
        <taxon>Bryozoa</taxon>
        <taxon>Gymnolaemata</taxon>
        <taxon>Cheilostomatida</taxon>
        <taxon>Flustrina</taxon>
        <taxon>Buguloidea</taxon>
        <taxon>Bugulidae</taxon>
        <taxon>Bugula</taxon>
    </lineage>
</organism>
<proteinExistence type="predicted"/>
<feature type="chain" id="PRO_5029640757" evidence="1">
    <location>
        <begin position="20"/>
        <end position="111"/>
    </location>
</feature>
<keyword evidence="3" id="KW-1185">Reference proteome</keyword>
<evidence type="ECO:0000313" key="2">
    <source>
        <dbReference type="EMBL" id="KAF6038602.1"/>
    </source>
</evidence>
<protein>
    <submittedName>
        <fullName evidence="2">Uncharacterized protein</fullName>
    </submittedName>
</protein>
<accession>A0A7J7KIR4</accession>
<dbReference type="EMBL" id="VXIV02000393">
    <property type="protein sequence ID" value="KAF6038602.1"/>
    <property type="molecule type" value="Genomic_DNA"/>
</dbReference>
<comment type="caution">
    <text evidence="2">The sequence shown here is derived from an EMBL/GenBank/DDBJ whole genome shotgun (WGS) entry which is preliminary data.</text>
</comment>
<feature type="signal peptide" evidence="1">
    <location>
        <begin position="1"/>
        <end position="19"/>
    </location>
</feature>
<dbReference type="AlphaFoldDB" id="A0A7J7KIR4"/>
<dbReference type="OrthoDB" id="370884at2759"/>
<keyword evidence="1" id="KW-0732">Signal</keyword>
<evidence type="ECO:0000256" key="1">
    <source>
        <dbReference type="SAM" id="SignalP"/>
    </source>
</evidence>
<evidence type="ECO:0000313" key="3">
    <source>
        <dbReference type="Proteomes" id="UP000593567"/>
    </source>
</evidence>
<gene>
    <name evidence="2" type="ORF">EB796_003102</name>
</gene>